<dbReference type="Gene3D" id="3.90.1150.10">
    <property type="entry name" value="Aspartate Aminotransferase, domain 1"/>
    <property type="match status" value="1"/>
</dbReference>
<dbReference type="SMART" id="SM00345">
    <property type="entry name" value="HTH_GNTR"/>
    <property type="match status" value="1"/>
</dbReference>
<keyword evidence="4" id="KW-0663">Pyridoxal phosphate</keyword>
<dbReference type="CDD" id="cd00609">
    <property type="entry name" value="AAT_like"/>
    <property type="match status" value="1"/>
</dbReference>
<comment type="similarity">
    <text evidence="1">In the C-terminal section; belongs to the class-I pyridoxal-phosphate-dependent aminotransferase family.</text>
</comment>
<reference evidence="9" key="1">
    <citation type="journal article" date="2015" name="Genome Announc.">
        <title>Draft Genome Sequence of Anaerolineae Strain TC1, a Novel Isolate from a Methanogenic Wastewater Treatment System.</title>
        <authorList>
            <person name="Matsuura N."/>
            <person name="Tourlousse D.M."/>
            <person name="Sun L."/>
            <person name="Toyonaga M."/>
            <person name="Kuroda K."/>
            <person name="Ohashi A."/>
            <person name="Cruz R."/>
            <person name="Yamaguchi T."/>
            <person name="Sekiguchi Y."/>
        </authorList>
    </citation>
    <scope>NUCLEOTIDE SEQUENCE [LARGE SCALE GENOMIC DNA]</scope>
    <source>
        <strain evidence="9">TC1</strain>
    </source>
</reference>
<dbReference type="GO" id="GO:0008483">
    <property type="term" value="F:transaminase activity"/>
    <property type="evidence" value="ECO:0007669"/>
    <property type="project" value="UniProtKB-KW"/>
</dbReference>
<dbReference type="FunFam" id="3.40.640.10:FF:000023">
    <property type="entry name" value="Transcriptional regulator, GntR family"/>
    <property type="match status" value="1"/>
</dbReference>
<dbReference type="GO" id="GO:0003677">
    <property type="term" value="F:DNA binding"/>
    <property type="evidence" value="ECO:0007669"/>
    <property type="project" value="UniProtKB-KW"/>
</dbReference>
<dbReference type="Proteomes" id="UP000053370">
    <property type="component" value="Unassembled WGS sequence"/>
</dbReference>
<evidence type="ECO:0000256" key="4">
    <source>
        <dbReference type="ARBA" id="ARBA00022898"/>
    </source>
</evidence>
<feature type="domain" description="HTH gntR-type" evidence="8">
    <location>
        <begin position="11"/>
        <end position="79"/>
    </location>
</feature>
<dbReference type="AlphaFoldDB" id="A0A0K8PBH9"/>
<dbReference type="InterPro" id="IPR051446">
    <property type="entry name" value="HTH_trans_reg/aminotransferase"/>
</dbReference>
<dbReference type="InterPro" id="IPR015422">
    <property type="entry name" value="PyrdxlP-dep_Trfase_small"/>
</dbReference>
<dbReference type="Gene3D" id="1.10.10.10">
    <property type="entry name" value="Winged helix-like DNA-binding domain superfamily/Winged helix DNA-binding domain"/>
    <property type="match status" value="1"/>
</dbReference>
<keyword evidence="2" id="KW-0032">Aminotransferase</keyword>
<dbReference type="Pfam" id="PF00155">
    <property type="entry name" value="Aminotran_1_2"/>
    <property type="match status" value="1"/>
</dbReference>
<sequence length="492" mass="55904">MSEQNEKDITVPLYIHLANDLNDQINHGYYRPGDRLPSVRKMAEVRGLSITTILNAYQELENRDVITALPQSGYYVSYKKLNKPLGAKFEISQPKLVDIIDLVKLVLHDSLDESLEQFGAALSPEEILPTDQLNRILKKVLSSKDIKQNVTGSAEGTRVLREQISRQMFLLNTNVSVDEILITSGCNEAIFLALSSICKPGDEVAVESPCYFGVLHILQELKLRVIEIPSDSSVGIDIEKLEFALNNFQIKAVYLNSNCNNPMGCSIPQERKRKIVELTSRFDVPVIEDDSTGELFFGKNRPDILKAYDKKGLVIYCSSFSKILSPTYRVGWILPGKYIDQVTRLKQAINVGTATLQQITIAEYLSSGNYERHLRKVREIYQHRVKQMRSDIFETFPPETFVSNPQGGFNLWIQLPKTVDSFDLYNECKKQHISLTPGAIFTTDGKYDNFIRLSASFYNDDKKHFIKTMGELVDHCSRKDENGKITLEKLMK</sequence>
<evidence type="ECO:0000256" key="3">
    <source>
        <dbReference type="ARBA" id="ARBA00022679"/>
    </source>
</evidence>
<evidence type="ECO:0000256" key="6">
    <source>
        <dbReference type="ARBA" id="ARBA00023125"/>
    </source>
</evidence>
<dbReference type="InterPro" id="IPR015424">
    <property type="entry name" value="PyrdxlP-dep_Trfase"/>
</dbReference>
<keyword evidence="6 9" id="KW-0238">DNA-binding</keyword>
<dbReference type="GO" id="GO:0030170">
    <property type="term" value="F:pyridoxal phosphate binding"/>
    <property type="evidence" value="ECO:0007669"/>
    <property type="project" value="InterPro"/>
</dbReference>
<evidence type="ECO:0000256" key="2">
    <source>
        <dbReference type="ARBA" id="ARBA00022576"/>
    </source>
</evidence>
<keyword evidence="3" id="KW-0808">Transferase</keyword>
<dbReference type="InterPro" id="IPR000524">
    <property type="entry name" value="Tscrpt_reg_HTH_GntR"/>
</dbReference>
<dbReference type="GO" id="GO:0003700">
    <property type="term" value="F:DNA-binding transcription factor activity"/>
    <property type="evidence" value="ECO:0007669"/>
    <property type="project" value="InterPro"/>
</dbReference>
<dbReference type="PANTHER" id="PTHR46577">
    <property type="entry name" value="HTH-TYPE TRANSCRIPTIONAL REGULATORY PROTEIN GABR"/>
    <property type="match status" value="1"/>
</dbReference>
<dbReference type="InterPro" id="IPR004839">
    <property type="entry name" value="Aminotransferase_I/II_large"/>
</dbReference>
<dbReference type="EMBL" id="DF968180">
    <property type="protein sequence ID" value="GAP39874.1"/>
    <property type="molecule type" value="Genomic_DNA"/>
</dbReference>
<dbReference type="InterPro" id="IPR015421">
    <property type="entry name" value="PyrdxlP-dep_Trfase_major"/>
</dbReference>
<dbReference type="STRING" id="1678840.ATC1_12411"/>
<keyword evidence="5" id="KW-0805">Transcription regulation</keyword>
<dbReference type="Pfam" id="PF00392">
    <property type="entry name" value="GntR"/>
    <property type="match status" value="1"/>
</dbReference>
<dbReference type="InterPro" id="IPR036388">
    <property type="entry name" value="WH-like_DNA-bd_sf"/>
</dbReference>
<dbReference type="OrthoDB" id="9802328at2"/>
<dbReference type="RefSeq" id="WP_062278673.1">
    <property type="nucleotide sequence ID" value="NZ_DF968180.1"/>
</dbReference>
<name>A0A0K8PBH9_9CHLR</name>
<evidence type="ECO:0000313" key="10">
    <source>
        <dbReference type="Proteomes" id="UP000053370"/>
    </source>
</evidence>
<dbReference type="SUPFAM" id="SSF46785">
    <property type="entry name" value="Winged helix' DNA-binding domain"/>
    <property type="match status" value="1"/>
</dbReference>
<dbReference type="CDD" id="cd07377">
    <property type="entry name" value="WHTH_GntR"/>
    <property type="match status" value="1"/>
</dbReference>
<evidence type="ECO:0000256" key="1">
    <source>
        <dbReference type="ARBA" id="ARBA00005384"/>
    </source>
</evidence>
<dbReference type="Gene3D" id="3.40.640.10">
    <property type="entry name" value="Type I PLP-dependent aspartate aminotransferase-like (Major domain)"/>
    <property type="match status" value="1"/>
</dbReference>
<keyword evidence="7" id="KW-0804">Transcription</keyword>
<dbReference type="PATRIC" id="fig|1678840.3.peg.990"/>
<gene>
    <name evidence="9" type="ORF">ATC1_12411</name>
</gene>
<keyword evidence="10" id="KW-1185">Reference proteome</keyword>
<organism evidence="9">
    <name type="scientific">Flexilinea flocculi</name>
    <dbReference type="NCBI Taxonomy" id="1678840"/>
    <lineage>
        <taxon>Bacteria</taxon>
        <taxon>Bacillati</taxon>
        <taxon>Chloroflexota</taxon>
        <taxon>Anaerolineae</taxon>
        <taxon>Anaerolineales</taxon>
        <taxon>Anaerolineaceae</taxon>
        <taxon>Flexilinea</taxon>
    </lineage>
</organism>
<protein>
    <submittedName>
        <fullName evidence="9">DNA-binding transcriptional regulator, MocR family</fullName>
    </submittedName>
</protein>
<evidence type="ECO:0000256" key="7">
    <source>
        <dbReference type="ARBA" id="ARBA00023163"/>
    </source>
</evidence>
<dbReference type="InterPro" id="IPR036390">
    <property type="entry name" value="WH_DNA-bd_sf"/>
</dbReference>
<evidence type="ECO:0000259" key="8">
    <source>
        <dbReference type="PROSITE" id="PS50949"/>
    </source>
</evidence>
<proteinExistence type="inferred from homology"/>
<dbReference type="SUPFAM" id="SSF53383">
    <property type="entry name" value="PLP-dependent transferases"/>
    <property type="match status" value="1"/>
</dbReference>
<evidence type="ECO:0000313" key="9">
    <source>
        <dbReference type="EMBL" id="GAP39874.1"/>
    </source>
</evidence>
<evidence type="ECO:0000256" key="5">
    <source>
        <dbReference type="ARBA" id="ARBA00023015"/>
    </source>
</evidence>
<dbReference type="PROSITE" id="PS50949">
    <property type="entry name" value="HTH_GNTR"/>
    <property type="match status" value="1"/>
</dbReference>
<dbReference type="PANTHER" id="PTHR46577:SF1">
    <property type="entry name" value="HTH-TYPE TRANSCRIPTIONAL REGULATORY PROTEIN GABR"/>
    <property type="match status" value="1"/>
</dbReference>
<accession>A0A0K8PBH9</accession>